<comment type="subcellular location">
    <subcellularLocation>
        <location evidence="4">Secreted</location>
    </subcellularLocation>
</comment>
<evidence type="ECO:0000256" key="1">
    <source>
        <dbReference type="ARBA" id="ARBA00009034"/>
    </source>
</evidence>
<accession>A0A7R9BQ82</accession>
<evidence type="ECO:0000256" key="5">
    <source>
        <dbReference type="SAM" id="MobiDB-lite"/>
    </source>
</evidence>
<feature type="signal peptide" evidence="6">
    <location>
        <begin position="1"/>
        <end position="32"/>
    </location>
</feature>
<proteinExistence type="inferred from homology"/>
<dbReference type="SMART" id="SM00078">
    <property type="entry name" value="IlGF"/>
    <property type="match status" value="1"/>
</dbReference>
<keyword evidence="4" id="KW-0964">Secreted</keyword>
<keyword evidence="3 6" id="KW-0732">Signal</keyword>
<name>A0A7R9BQ82_9CRUS</name>
<dbReference type="PROSITE" id="PS00262">
    <property type="entry name" value="INSULIN"/>
    <property type="match status" value="1"/>
</dbReference>
<feature type="compositionally biased region" description="Low complexity" evidence="5">
    <location>
        <begin position="198"/>
        <end position="211"/>
    </location>
</feature>
<dbReference type="InterPro" id="IPR016179">
    <property type="entry name" value="Insulin-like"/>
</dbReference>
<keyword evidence="9" id="KW-1185">Reference proteome</keyword>
<dbReference type="EMBL" id="OA883118">
    <property type="protein sequence ID" value="CAD7277996.1"/>
    <property type="molecule type" value="Genomic_DNA"/>
</dbReference>
<evidence type="ECO:0000313" key="9">
    <source>
        <dbReference type="Proteomes" id="UP000678499"/>
    </source>
</evidence>
<evidence type="ECO:0000256" key="4">
    <source>
        <dbReference type="RuleBase" id="RU000406"/>
    </source>
</evidence>
<feature type="compositionally biased region" description="Polar residues" evidence="5">
    <location>
        <begin position="185"/>
        <end position="195"/>
    </location>
</feature>
<sequence>MRTSVSAQRVPLPRVLATVLLSWTLLLLQASPQPILSSSSKYDASTSDKYILRHLADNRKDAGNTNNNNNNGNNNNRVSALLHHRSAWAKLGDDPRVPLLLQRAAMSEDKTRRQTPGQRLSAVDAILNDDGYLPATSGDGHFFKRQMGGAIRACGSPLLLILENTCLTAEDYDSKRSLTEEDESSNYISDQSDWEGNSKGSASSASLSSSKPSKRNHNDLVQACCYKACSMSTLLTYCHPFFD</sequence>
<feature type="region of interest" description="Disordered" evidence="5">
    <location>
        <begin position="175"/>
        <end position="215"/>
    </location>
</feature>
<dbReference type="Gene3D" id="1.10.100.10">
    <property type="entry name" value="Insulin-like"/>
    <property type="match status" value="1"/>
</dbReference>
<feature type="domain" description="Insulin-like" evidence="7">
    <location>
        <begin position="151"/>
        <end position="238"/>
    </location>
</feature>
<dbReference type="InterPro" id="IPR022353">
    <property type="entry name" value="Insulin_CS"/>
</dbReference>
<dbReference type="Proteomes" id="UP000678499">
    <property type="component" value="Unassembled WGS sequence"/>
</dbReference>
<dbReference type="Pfam" id="PF00049">
    <property type="entry name" value="Insulin"/>
    <property type="match status" value="1"/>
</dbReference>
<dbReference type="InterPro" id="IPR036438">
    <property type="entry name" value="Insulin-like_sf"/>
</dbReference>
<dbReference type="AlphaFoldDB" id="A0A7R9BQ82"/>
<protein>
    <recommendedName>
        <fullName evidence="7">Insulin-like domain-containing protein</fullName>
    </recommendedName>
</protein>
<keyword evidence="2" id="KW-0165">Cleavage on pair of basic residues</keyword>
<gene>
    <name evidence="8" type="ORF">NMOB1V02_LOCUS5711</name>
</gene>
<reference evidence="8" key="1">
    <citation type="submission" date="2020-11" db="EMBL/GenBank/DDBJ databases">
        <authorList>
            <person name="Tran Van P."/>
        </authorList>
    </citation>
    <scope>NUCLEOTIDE SEQUENCE</scope>
</reference>
<evidence type="ECO:0000259" key="7">
    <source>
        <dbReference type="SMART" id="SM00078"/>
    </source>
</evidence>
<feature type="chain" id="PRO_5036210175" description="Insulin-like domain-containing protein" evidence="6">
    <location>
        <begin position="33"/>
        <end position="243"/>
    </location>
</feature>
<evidence type="ECO:0000256" key="6">
    <source>
        <dbReference type="SAM" id="SignalP"/>
    </source>
</evidence>
<dbReference type="GO" id="GO:0005576">
    <property type="term" value="C:extracellular region"/>
    <property type="evidence" value="ECO:0007669"/>
    <property type="project" value="UniProtKB-SubCell"/>
</dbReference>
<evidence type="ECO:0000256" key="2">
    <source>
        <dbReference type="ARBA" id="ARBA00022685"/>
    </source>
</evidence>
<evidence type="ECO:0000313" key="8">
    <source>
        <dbReference type="EMBL" id="CAD7277996.1"/>
    </source>
</evidence>
<comment type="similarity">
    <text evidence="1 4">Belongs to the insulin family.</text>
</comment>
<organism evidence="8">
    <name type="scientific">Notodromas monacha</name>
    <dbReference type="NCBI Taxonomy" id="399045"/>
    <lineage>
        <taxon>Eukaryota</taxon>
        <taxon>Metazoa</taxon>
        <taxon>Ecdysozoa</taxon>
        <taxon>Arthropoda</taxon>
        <taxon>Crustacea</taxon>
        <taxon>Oligostraca</taxon>
        <taxon>Ostracoda</taxon>
        <taxon>Podocopa</taxon>
        <taxon>Podocopida</taxon>
        <taxon>Cypridocopina</taxon>
        <taxon>Cypridoidea</taxon>
        <taxon>Cyprididae</taxon>
        <taxon>Notodromas</taxon>
    </lineage>
</organism>
<dbReference type="EMBL" id="CAJPEX010001081">
    <property type="protein sequence ID" value="CAG0918148.1"/>
    <property type="molecule type" value="Genomic_DNA"/>
</dbReference>
<evidence type="ECO:0000256" key="3">
    <source>
        <dbReference type="ARBA" id="ARBA00022729"/>
    </source>
</evidence>
<dbReference type="SUPFAM" id="SSF56994">
    <property type="entry name" value="Insulin-like"/>
    <property type="match status" value="1"/>
</dbReference>
<dbReference type="GO" id="GO:0005179">
    <property type="term" value="F:hormone activity"/>
    <property type="evidence" value="ECO:0007669"/>
    <property type="project" value="InterPro"/>
</dbReference>